<dbReference type="Pfam" id="PF04073">
    <property type="entry name" value="tRNA_edit"/>
    <property type="match status" value="1"/>
</dbReference>
<accession>A0A2R8ADJ8</accession>
<dbReference type="InterPro" id="IPR040285">
    <property type="entry name" value="ProX/PRXD1"/>
</dbReference>
<evidence type="ECO:0000256" key="1">
    <source>
        <dbReference type="ARBA" id="ARBA00010201"/>
    </source>
</evidence>
<proteinExistence type="inferred from homology"/>
<sequence>MPMTEQELLAFLSQHEIPVTVHRHPPLFTVEDSQALRGELPGAHCKNMFLKAKDGTFVLVTCEESRRIRIRDLEKQIGLRKMSFAKPEALMEHLGVTPGAVTPLAAINDTTKTVRVVLDAQLMAAEVLNCHPLHNEATVAMSTSDVRRFFALTGHQPMELDFDALEALAG</sequence>
<dbReference type="EMBL" id="OMKW01000003">
    <property type="protein sequence ID" value="SPF30160.1"/>
    <property type="molecule type" value="Genomic_DNA"/>
</dbReference>
<evidence type="ECO:0000313" key="4">
    <source>
        <dbReference type="Proteomes" id="UP000244932"/>
    </source>
</evidence>
<dbReference type="AlphaFoldDB" id="A0A2R8ADJ8"/>
<dbReference type="SUPFAM" id="SSF55826">
    <property type="entry name" value="YbaK/ProRS associated domain"/>
    <property type="match status" value="1"/>
</dbReference>
<dbReference type="OrthoDB" id="5145315at2"/>
<dbReference type="Proteomes" id="UP000244932">
    <property type="component" value="Unassembled WGS sequence"/>
</dbReference>
<feature type="domain" description="YbaK/aminoacyl-tRNA synthetase-associated" evidence="2">
    <location>
        <begin position="24"/>
        <end position="149"/>
    </location>
</feature>
<evidence type="ECO:0000259" key="2">
    <source>
        <dbReference type="Pfam" id="PF04073"/>
    </source>
</evidence>
<protein>
    <submittedName>
        <fullName evidence="3">Prolyl-tRNA editing protein ProX</fullName>
    </submittedName>
</protein>
<organism evidence="3 4">
    <name type="scientific">Pontivivens insulae</name>
    <dbReference type="NCBI Taxonomy" id="1639689"/>
    <lineage>
        <taxon>Bacteria</taxon>
        <taxon>Pseudomonadati</taxon>
        <taxon>Pseudomonadota</taxon>
        <taxon>Alphaproteobacteria</taxon>
        <taxon>Rhodobacterales</taxon>
        <taxon>Paracoccaceae</taxon>
        <taxon>Pontivivens</taxon>
    </lineage>
</organism>
<dbReference type="InterPro" id="IPR036754">
    <property type="entry name" value="YbaK/aa-tRNA-synt-asso_dom_sf"/>
</dbReference>
<keyword evidence="4" id="KW-1185">Reference proteome</keyword>
<reference evidence="3 4" key="1">
    <citation type="submission" date="2018-03" db="EMBL/GenBank/DDBJ databases">
        <authorList>
            <person name="Keele B.F."/>
        </authorList>
    </citation>
    <scope>NUCLEOTIDE SEQUENCE [LARGE SCALE GENOMIC DNA]</scope>
    <source>
        <strain evidence="3 4">CeCT 8812</strain>
    </source>
</reference>
<dbReference type="InterPro" id="IPR007214">
    <property type="entry name" value="YbaK/aa-tRNA-synth-assoc-dom"/>
</dbReference>
<name>A0A2R8ADJ8_9RHOB</name>
<comment type="similarity">
    <text evidence="1">Belongs to the PRORSD1 family.</text>
</comment>
<dbReference type="CDD" id="cd04335">
    <property type="entry name" value="PrdX_deacylase"/>
    <property type="match status" value="1"/>
</dbReference>
<gene>
    <name evidence="3" type="primary">proX_3</name>
    <name evidence="3" type="ORF">POI8812_02494</name>
</gene>
<dbReference type="PANTHER" id="PTHR31423">
    <property type="entry name" value="YBAK DOMAIN-CONTAINING PROTEIN"/>
    <property type="match status" value="1"/>
</dbReference>
<dbReference type="PANTHER" id="PTHR31423:SF3">
    <property type="entry name" value="PROLYL-TRNA SYNTHETASE ASSOCIATED DOMAIN-CONTAINING PROTEIN 1-RELATED"/>
    <property type="match status" value="1"/>
</dbReference>
<dbReference type="RefSeq" id="WP_108782876.1">
    <property type="nucleotide sequence ID" value="NZ_OMKW01000003.1"/>
</dbReference>
<dbReference type="FunFam" id="3.90.960.10:FF:000005">
    <property type="entry name" value="Putative prolyl-tRNA synthetase"/>
    <property type="match status" value="1"/>
</dbReference>
<dbReference type="Gene3D" id="3.90.960.10">
    <property type="entry name" value="YbaK/aminoacyl-tRNA synthetase-associated domain"/>
    <property type="match status" value="1"/>
</dbReference>
<evidence type="ECO:0000313" key="3">
    <source>
        <dbReference type="EMBL" id="SPF30160.1"/>
    </source>
</evidence>
<dbReference type="GO" id="GO:0002161">
    <property type="term" value="F:aminoacyl-tRNA deacylase activity"/>
    <property type="evidence" value="ECO:0007669"/>
    <property type="project" value="InterPro"/>
</dbReference>